<dbReference type="Proteomes" id="UP000067448">
    <property type="component" value="Unassembled WGS sequence"/>
</dbReference>
<reference evidence="3" key="1">
    <citation type="submission" date="2015-11" db="EMBL/GenBank/DDBJ databases">
        <authorList>
            <consortium name="Cross-ministerial Strategic Innovation Promotion Program (SIP) consortium"/>
            <person name="Tomihama T."/>
            <person name="Ikenaga M."/>
            <person name="Sakai M."/>
            <person name="Okubo T."/>
            <person name="Ikeda S."/>
        </authorList>
    </citation>
    <scope>NUCLEOTIDE SEQUENCE [LARGE SCALE GENOMIC DNA]</scope>
    <source>
        <strain evidence="3">S58</strain>
    </source>
</reference>
<comment type="caution">
    <text evidence="2">The sequence shown here is derived from an EMBL/GenBank/DDBJ whole genome shotgun (WGS) entry which is preliminary data.</text>
</comment>
<evidence type="ECO:0000259" key="1">
    <source>
        <dbReference type="Pfam" id="PF07812"/>
    </source>
</evidence>
<feature type="domain" description="TfuA-like core" evidence="1">
    <location>
        <begin position="48"/>
        <end position="166"/>
    </location>
</feature>
<proteinExistence type="predicted"/>
<dbReference type="OrthoDB" id="118811at2"/>
<protein>
    <submittedName>
        <fullName evidence="2">TfuA-like protein</fullName>
    </submittedName>
</protein>
<organism evidence="2 3">
    <name type="scientific">Streptomyces scabiei</name>
    <dbReference type="NCBI Taxonomy" id="1930"/>
    <lineage>
        <taxon>Bacteria</taxon>
        <taxon>Bacillati</taxon>
        <taxon>Actinomycetota</taxon>
        <taxon>Actinomycetes</taxon>
        <taxon>Kitasatosporales</taxon>
        <taxon>Streptomycetaceae</taxon>
        <taxon>Streptomyces</taxon>
    </lineage>
</organism>
<dbReference type="RefSeq" id="WP_107118314.1">
    <property type="nucleotide sequence ID" value="NZ_BCMM01000030.1"/>
</dbReference>
<accession>A0A100JTH0</accession>
<gene>
    <name evidence="2" type="ORF">SsS58_05805</name>
</gene>
<dbReference type="Pfam" id="PF07812">
    <property type="entry name" value="TfuA"/>
    <property type="match status" value="1"/>
</dbReference>
<name>A0A100JTH0_STRSC</name>
<evidence type="ECO:0000313" key="2">
    <source>
        <dbReference type="EMBL" id="GAQ65396.1"/>
    </source>
</evidence>
<sequence length="412" mass="45102">MIHVFAGPTLSRSEPLLTAPQVRARPPVRHGDLFPESVPDGDTAVIIDGVYHQAPALRHKEIIAAMARGVRVIGAASIGALRAAELAPFGMRGIGTIYRGYAVGALCGDDEVAVGQAPDGREESLTWPLVNLRYVLKTAVARGIVSPEQADVLLEALREVYYPQRTQAAVRAVSRRCGEEQFDRWLTERRRRNPHFGDLKRAEALSAVRAALRSPHRGTPAEELPAWRTVHFQRWSNTFAHSRVDGLDLATENRLIYQQVFAPEFARTWTAYLEHRSLRPGHGPGLPLATRLRQVTGEGGALAAHQVFHPAVDLRDEETVALLLAEETPEDRQAVARYAGALDRVRGSVAGFSTAAVCGDLTGRTLRQIWRCPAGDFDTVASARGLVSGARAVEAAKRLMPGFMDERTETAR</sequence>
<dbReference type="InterPro" id="IPR012924">
    <property type="entry name" value="TfuA_core"/>
</dbReference>
<reference evidence="3" key="3">
    <citation type="submission" date="2016-02" db="EMBL/GenBank/DDBJ databases">
        <title>Draft genome of pathogenic Streptomyces sp. in Japan.</title>
        <authorList>
            <person name="Tomihama T."/>
            <person name="Ikenaga M."/>
            <person name="Sakai M."/>
            <person name="Okubo T."/>
            <person name="Ikeda S."/>
        </authorList>
    </citation>
    <scope>NUCLEOTIDE SEQUENCE [LARGE SCALE GENOMIC DNA]</scope>
    <source>
        <strain evidence="3">S58</strain>
    </source>
</reference>
<reference evidence="2 3" key="2">
    <citation type="journal article" date="2016" name="Genome Announc.">
        <title>Draft Genome Sequences of Streptomyces scabiei S58, Streptomyces turgidiscabies T45, and Streptomyces acidiscabies a10, the Pathogens of Potato Common Scab, Isolated in Japan.</title>
        <authorList>
            <person name="Tomihama T."/>
            <person name="Nishi Y."/>
            <person name="Sakai M."/>
            <person name="Ikenaga M."/>
            <person name="Okubo T."/>
            <person name="Ikeda S."/>
        </authorList>
    </citation>
    <scope>NUCLEOTIDE SEQUENCE [LARGE SCALE GENOMIC DNA]</scope>
    <source>
        <strain evidence="2 3">S58</strain>
    </source>
</reference>
<dbReference type="AlphaFoldDB" id="A0A100JTH0"/>
<evidence type="ECO:0000313" key="3">
    <source>
        <dbReference type="Proteomes" id="UP000067448"/>
    </source>
</evidence>
<dbReference type="EMBL" id="BCMM01000030">
    <property type="protein sequence ID" value="GAQ65396.1"/>
    <property type="molecule type" value="Genomic_DNA"/>
</dbReference>